<evidence type="ECO:0000313" key="7">
    <source>
        <dbReference type="Proteomes" id="UP001385809"/>
    </source>
</evidence>
<protein>
    <submittedName>
        <fullName evidence="6">LysR family transcriptional regulator</fullName>
    </submittedName>
</protein>
<comment type="similarity">
    <text evidence="1">Belongs to the LysR transcriptional regulatory family.</text>
</comment>
<evidence type="ECO:0000259" key="5">
    <source>
        <dbReference type="PROSITE" id="PS50931"/>
    </source>
</evidence>
<keyword evidence="4" id="KW-0804">Transcription</keyword>
<evidence type="ECO:0000313" key="6">
    <source>
        <dbReference type="EMBL" id="MEJ2867066.1"/>
    </source>
</evidence>
<dbReference type="Pfam" id="PF00126">
    <property type="entry name" value="HTH_1"/>
    <property type="match status" value="1"/>
</dbReference>
<sequence length="285" mass="30246">MSGDVHLRDLRYFVAVVDAGSFTSAAAALFVSQPALSKQVRALETRLGVRLLDRGPGGLTLTAEGEALLPHARRLVTDWARARDDVRRAGTAPTLVVGMQTTVGRDLTRRLLAATRERGHRLQVRLISWSDPSAGLADGTTDVAFVWLPLVAGDLEARVLLREPRRVALPADHPLAARPTLAPADLADEPFVALPRSAGPLREFWLGGVARSIAVEADTAEGAIEAVASGSGVALIAEGNARLLARPDVVCVPVPDLAPCELAVAWRRGDDRDLVRAAVDALLPS</sequence>
<dbReference type="PANTHER" id="PTHR30346">
    <property type="entry name" value="TRANSCRIPTIONAL DUAL REGULATOR HCAR-RELATED"/>
    <property type="match status" value="1"/>
</dbReference>
<keyword evidence="7" id="KW-1185">Reference proteome</keyword>
<dbReference type="InterPro" id="IPR000847">
    <property type="entry name" value="LysR_HTH_N"/>
</dbReference>
<dbReference type="Proteomes" id="UP001385809">
    <property type="component" value="Unassembled WGS sequence"/>
</dbReference>
<dbReference type="InterPro" id="IPR005119">
    <property type="entry name" value="LysR_subst-bd"/>
</dbReference>
<name>A0ABU8MJD3_9PSEU</name>
<dbReference type="RefSeq" id="WP_337693692.1">
    <property type="nucleotide sequence ID" value="NZ_JBBEGN010000002.1"/>
</dbReference>
<comment type="caution">
    <text evidence="6">The sequence shown here is derived from an EMBL/GenBank/DDBJ whole genome shotgun (WGS) entry which is preliminary data.</text>
</comment>
<keyword evidence="3" id="KW-0238">DNA-binding</keyword>
<dbReference type="CDD" id="cd08414">
    <property type="entry name" value="PBP2_LTTR_aromatics_like"/>
    <property type="match status" value="1"/>
</dbReference>
<dbReference type="Gene3D" id="1.10.10.10">
    <property type="entry name" value="Winged helix-like DNA-binding domain superfamily/Winged helix DNA-binding domain"/>
    <property type="match status" value="1"/>
</dbReference>
<dbReference type="PANTHER" id="PTHR30346:SF0">
    <property type="entry name" value="HCA OPERON TRANSCRIPTIONAL ACTIVATOR HCAR"/>
    <property type="match status" value="1"/>
</dbReference>
<feature type="domain" description="HTH lysR-type" evidence="5">
    <location>
        <begin position="5"/>
        <end position="62"/>
    </location>
</feature>
<dbReference type="InterPro" id="IPR036388">
    <property type="entry name" value="WH-like_DNA-bd_sf"/>
</dbReference>
<organism evidence="6 7">
    <name type="scientific">Actinomycetospora aurantiaca</name>
    <dbReference type="NCBI Taxonomy" id="3129233"/>
    <lineage>
        <taxon>Bacteria</taxon>
        <taxon>Bacillati</taxon>
        <taxon>Actinomycetota</taxon>
        <taxon>Actinomycetes</taxon>
        <taxon>Pseudonocardiales</taxon>
        <taxon>Pseudonocardiaceae</taxon>
        <taxon>Actinomycetospora</taxon>
    </lineage>
</organism>
<gene>
    <name evidence="6" type="ORF">WCD74_04775</name>
</gene>
<evidence type="ECO:0000256" key="1">
    <source>
        <dbReference type="ARBA" id="ARBA00009437"/>
    </source>
</evidence>
<dbReference type="InterPro" id="IPR036390">
    <property type="entry name" value="WH_DNA-bd_sf"/>
</dbReference>
<dbReference type="PROSITE" id="PS50931">
    <property type="entry name" value="HTH_LYSR"/>
    <property type="match status" value="1"/>
</dbReference>
<dbReference type="Gene3D" id="3.40.190.10">
    <property type="entry name" value="Periplasmic binding protein-like II"/>
    <property type="match status" value="2"/>
</dbReference>
<accession>A0ABU8MJD3</accession>
<evidence type="ECO:0000256" key="3">
    <source>
        <dbReference type="ARBA" id="ARBA00023125"/>
    </source>
</evidence>
<dbReference type="PRINTS" id="PR00039">
    <property type="entry name" value="HTHLYSR"/>
</dbReference>
<proteinExistence type="inferred from homology"/>
<dbReference type="SUPFAM" id="SSF46785">
    <property type="entry name" value="Winged helix' DNA-binding domain"/>
    <property type="match status" value="1"/>
</dbReference>
<reference evidence="6 7" key="1">
    <citation type="submission" date="2024-03" db="EMBL/GenBank/DDBJ databases">
        <title>Actinomycetospora sp. OC33-EN08, a novel actinomycete isolated from wild orchid (Aerides multiflora).</title>
        <authorList>
            <person name="Suriyachadkun C."/>
        </authorList>
    </citation>
    <scope>NUCLEOTIDE SEQUENCE [LARGE SCALE GENOMIC DNA]</scope>
    <source>
        <strain evidence="6 7">OC33-EN08</strain>
    </source>
</reference>
<dbReference type="SUPFAM" id="SSF53850">
    <property type="entry name" value="Periplasmic binding protein-like II"/>
    <property type="match status" value="1"/>
</dbReference>
<evidence type="ECO:0000256" key="2">
    <source>
        <dbReference type="ARBA" id="ARBA00023015"/>
    </source>
</evidence>
<evidence type="ECO:0000256" key="4">
    <source>
        <dbReference type="ARBA" id="ARBA00023163"/>
    </source>
</evidence>
<dbReference type="Pfam" id="PF03466">
    <property type="entry name" value="LysR_substrate"/>
    <property type="match status" value="1"/>
</dbReference>
<dbReference type="EMBL" id="JBBEGN010000002">
    <property type="protein sequence ID" value="MEJ2867066.1"/>
    <property type="molecule type" value="Genomic_DNA"/>
</dbReference>
<keyword evidence="2" id="KW-0805">Transcription regulation</keyword>